<evidence type="ECO:0000256" key="1">
    <source>
        <dbReference type="SAM" id="MobiDB-lite"/>
    </source>
</evidence>
<dbReference type="PANTHER" id="PTHR33595:SF3">
    <property type="entry name" value="PAS DOMAIN-CONTAINING PROTEIN"/>
    <property type="match status" value="1"/>
</dbReference>
<sequence>MHSIDIARTHEILARYRPIAPRPAPPPQSGVESPSSAPPGKLTAAGLHHLQTTRPVRSKKRGRAGCSCVASKKRAKTYVPLLPSPEVSLPLLATKTSKLGLSGQGFPVLPMACSTFQGKGEKPVGNCADLLTLSLLPFSSAASSFAGAIAPPEAKKKAKETTTLDLNSDPEACATADDPLAPAKPQIIVPQPVRPIGSSISVGYISEDKGDVPAVPASKKPEEVEEEVESEALPAVVSDSNNRIRLANSAYKKMVGQPECSWLDFMVRNGGAGSNRINGEVMLDLSGSAVPTSSNGFSCSVTIEWACNGRRTFVRAPCDVNKLFCESKNYLFAWRFHTEVSDVNCQA</sequence>
<dbReference type="Pfam" id="PF25821">
    <property type="entry name" value="DUF7950"/>
    <property type="match status" value="1"/>
</dbReference>
<dbReference type="InterPro" id="IPR057710">
    <property type="entry name" value="DUF7950"/>
</dbReference>
<keyword evidence="4" id="KW-1185">Reference proteome</keyword>
<protein>
    <recommendedName>
        <fullName evidence="2">DUF7950 domain-containing protein</fullName>
    </recommendedName>
</protein>
<dbReference type="EMBL" id="LR746266">
    <property type="protein sequence ID" value="CAA7393612.1"/>
    <property type="molecule type" value="Genomic_DNA"/>
</dbReference>
<proteinExistence type="predicted"/>
<dbReference type="OrthoDB" id="1922150at2759"/>
<evidence type="ECO:0000313" key="4">
    <source>
        <dbReference type="Proteomes" id="UP000663760"/>
    </source>
</evidence>
<dbReference type="PANTHER" id="PTHR33595">
    <property type="entry name" value="VON WILLEBRAND FACTOR A DOMAIN PROTEIN"/>
    <property type="match status" value="1"/>
</dbReference>
<dbReference type="AlphaFoldDB" id="A0A7I8K7W7"/>
<organism evidence="3 4">
    <name type="scientific">Spirodela intermedia</name>
    <name type="common">Intermediate duckweed</name>
    <dbReference type="NCBI Taxonomy" id="51605"/>
    <lineage>
        <taxon>Eukaryota</taxon>
        <taxon>Viridiplantae</taxon>
        <taxon>Streptophyta</taxon>
        <taxon>Embryophyta</taxon>
        <taxon>Tracheophyta</taxon>
        <taxon>Spermatophyta</taxon>
        <taxon>Magnoliopsida</taxon>
        <taxon>Liliopsida</taxon>
        <taxon>Araceae</taxon>
        <taxon>Lemnoideae</taxon>
        <taxon>Spirodela</taxon>
    </lineage>
</organism>
<evidence type="ECO:0000259" key="2">
    <source>
        <dbReference type="Pfam" id="PF25821"/>
    </source>
</evidence>
<accession>A0A7I8K7W7</accession>
<feature type="domain" description="DUF7950" evidence="2">
    <location>
        <begin position="222"/>
        <end position="339"/>
    </location>
</feature>
<reference evidence="3" key="1">
    <citation type="submission" date="2020-02" db="EMBL/GenBank/DDBJ databases">
        <authorList>
            <person name="Scholz U."/>
            <person name="Mascher M."/>
            <person name="Fiebig A."/>
        </authorList>
    </citation>
    <scope>NUCLEOTIDE SEQUENCE</scope>
</reference>
<gene>
    <name evidence="3" type="ORF">SI8410_03004339</name>
</gene>
<feature type="region of interest" description="Disordered" evidence="1">
    <location>
        <begin position="19"/>
        <end position="65"/>
    </location>
</feature>
<name>A0A7I8K7W7_SPIIN</name>
<evidence type="ECO:0000313" key="3">
    <source>
        <dbReference type="EMBL" id="CAA7393612.1"/>
    </source>
</evidence>
<dbReference type="Proteomes" id="UP000663760">
    <property type="component" value="Chromosome 3"/>
</dbReference>